<protein>
    <submittedName>
        <fullName evidence="7">ATP-binding cassette domain-containing protein</fullName>
    </submittedName>
    <submittedName>
        <fullName evidence="6">Putative ABC transporter ATP-binding protein YxlF</fullName>
        <ecNumber evidence="6">3.6.3.-</ecNumber>
    </submittedName>
</protein>
<sequence length="281" mass="31762">MILIKDVSYHVDGKSILKKVNLKLNKGKVYGILGPNGAGKTTLFKALLGAIKYEGKVINDDSNTLIGKLIEYPAFYPNLSCFENLKLHASYAQLDDYQDIDSLLKLVGIFNAKNKKFKSLSMGMKQRLGVAKALMGNPNILLLDEPTNGLDPMGIKEMRNLIEKEIRSKDRIVMISSHNLNEISHITDTLIFINNGKIILEIENEDNVYIIGKLKEISSEQQEEITLLKNDKNENIAILSKKKFEEMSQNKTILIEEIQYVDLEKLYIELMSLAVTEVKTI</sequence>
<dbReference type="GO" id="GO:0005524">
    <property type="term" value="F:ATP binding"/>
    <property type="evidence" value="ECO:0007669"/>
    <property type="project" value="UniProtKB-KW"/>
</dbReference>
<evidence type="ECO:0000313" key="7">
    <source>
        <dbReference type="EMBL" id="MEF2291121.1"/>
    </source>
</evidence>
<evidence type="ECO:0000256" key="3">
    <source>
        <dbReference type="ARBA" id="ARBA00022741"/>
    </source>
</evidence>
<evidence type="ECO:0000313" key="8">
    <source>
        <dbReference type="Proteomes" id="UP000234237"/>
    </source>
</evidence>
<dbReference type="InterPro" id="IPR003439">
    <property type="entry name" value="ABC_transporter-like_ATP-bd"/>
</dbReference>
<dbReference type="SMART" id="SM00382">
    <property type="entry name" value="AAA"/>
    <property type="match status" value="1"/>
</dbReference>
<organism evidence="6 8">
    <name type="scientific">Virgibacillus dokdonensis</name>
    <dbReference type="NCBI Taxonomy" id="302167"/>
    <lineage>
        <taxon>Bacteria</taxon>
        <taxon>Bacillati</taxon>
        <taxon>Bacillota</taxon>
        <taxon>Bacilli</taxon>
        <taxon>Bacillales</taxon>
        <taxon>Bacillaceae</taxon>
        <taxon>Virgibacillus</taxon>
    </lineage>
</organism>
<keyword evidence="3" id="KW-0547">Nucleotide-binding</keyword>
<gene>
    <name evidence="6" type="primary">yxlF_1</name>
    <name evidence="6" type="ORF">A21D_01588</name>
    <name evidence="7" type="ORF">V2W34_03720</name>
</gene>
<dbReference type="AlphaFoldDB" id="A0A2K9IY54"/>
<dbReference type="STRING" id="302167.GCA_900166595_00151"/>
<accession>A0A2K9IY54</accession>
<evidence type="ECO:0000313" key="6">
    <source>
        <dbReference type="EMBL" id="AUJ24669.1"/>
    </source>
</evidence>
<keyword evidence="6" id="KW-0378">Hydrolase</keyword>
<dbReference type="PANTHER" id="PTHR43335:SF4">
    <property type="entry name" value="ABC TRANSPORTER, ATP-BINDING PROTEIN"/>
    <property type="match status" value="1"/>
</dbReference>
<dbReference type="Proteomes" id="UP001356080">
    <property type="component" value="Unassembled WGS sequence"/>
</dbReference>
<dbReference type="GO" id="GO:0016887">
    <property type="term" value="F:ATP hydrolysis activity"/>
    <property type="evidence" value="ECO:0007669"/>
    <property type="project" value="InterPro"/>
</dbReference>
<dbReference type="Gene3D" id="3.40.50.300">
    <property type="entry name" value="P-loop containing nucleotide triphosphate hydrolases"/>
    <property type="match status" value="1"/>
</dbReference>
<reference evidence="7 9" key="3">
    <citation type="submission" date="2024-01" db="EMBL/GenBank/DDBJ databases">
        <title>Survival strategy associated with biotechnological potential of Virgibacillus dokdonensis T4.6 isolated from salt-fermented shrimp paste.</title>
        <authorList>
            <person name="Doan T.V."/>
            <person name="Quach N.T."/>
            <person name="Phi Q.-T."/>
        </authorList>
    </citation>
    <scope>NUCLEOTIDE SEQUENCE [LARGE SCALE GENOMIC DNA]</scope>
    <source>
        <strain evidence="7 9">T4.6</strain>
    </source>
</reference>
<dbReference type="EMBL" id="JAZHPM010000005">
    <property type="protein sequence ID" value="MEF2291121.1"/>
    <property type="molecule type" value="Genomic_DNA"/>
</dbReference>
<keyword evidence="2" id="KW-0813">Transport</keyword>
<keyword evidence="4 6" id="KW-0067">ATP-binding</keyword>
<evidence type="ECO:0000259" key="5">
    <source>
        <dbReference type="PROSITE" id="PS50893"/>
    </source>
</evidence>
<dbReference type="PROSITE" id="PS50893">
    <property type="entry name" value="ABC_TRANSPORTER_2"/>
    <property type="match status" value="1"/>
</dbReference>
<reference evidence="8" key="2">
    <citation type="submission" date="2016-11" db="EMBL/GenBank/DDBJ databases">
        <title>Complete genome sequence of Virgibacillus pantothenticus 21D, a halophilic bacterium isolated from the deep hypersaline anoxic basin Discovery in the Mediterranean Sea.</title>
        <authorList>
            <person name="Zeaiter Z."/>
            <person name="Booth J.M."/>
            <person name="Prosdocimi E.M."/>
            <person name="Mapelli F."/>
            <person name="Fusi M."/>
            <person name="Daffonchio D."/>
            <person name="Borin S."/>
            <person name="Crotti E."/>
        </authorList>
    </citation>
    <scope>NUCLEOTIDE SEQUENCE [LARGE SCALE GENOMIC DNA]</scope>
    <source>
        <strain evidence="8">21D</strain>
    </source>
</reference>
<keyword evidence="9" id="KW-1185">Reference proteome</keyword>
<evidence type="ECO:0000256" key="4">
    <source>
        <dbReference type="ARBA" id="ARBA00022840"/>
    </source>
</evidence>
<dbReference type="EMBL" id="CP018622">
    <property type="protein sequence ID" value="AUJ24669.1"/>
    <property type="molecule type" value="Genomic_DNA"/>
</dbReference>
<dbReference type="Pfam" id="PF00005">
    <property type="entry name" value="ABC_tran"/>
    <property type="match status" value="1"/>
</dbReference>
<dbReference type="InterPro" id="IPR027417">
    <property type="entry name" value="P-loop_NTPase"/>
</dbReference>
<reference evidence="6" key="1">
    <citation type="submission" date="2016-11" db="EMBL/GenBank/DDBJ databases">
        <title>Complete genome sequence of Virgibacillus dokdonensis 21D, a halophilic bacterium isolated from the deep hypersaline anoxic basin Discovery in the Mediterranean Sea.</title>
        <authorList>
            <person name="Zeaiter Z."/>
            <person name="Booth J.M."/>
            <person name="Prosdocimi E.M."/>
            <person name="Mapelli F."/>
            <person name="Fusi M."/>
            <person name="Daffonchio D."/>
            <person name="Borin S."/>
            <person name="Crotti E."/>
        </authorList>
    </citation>
    <scope>NUCLEOTIDE SEQUENCE</scope>
    <source>
        <strain evidence="6">21D</strain>
    </source>
</reference>
<dbReference type="SUPFAM" id="SSF52540">
    <property type="entry name" value="P-loop containing nucleoside triphosphate hydrolases"/>
    <property type="match status" value="1"/>
</dbReference>
<comment type="similarity">
    <text evidence="1">Belongs to the ABC transporter superfamily.</text>
</comment>
<evidence type="ECO:0000256" key="1">
    <source>
        <dbReference type="ARBA" id="ARBA00005417"/>
    </source>
</evidence>
<feature type="domain" description="ABC transporter" evidence="5">
    <location>
        <begin position="2"/>
        <end position="220"/>
    </location>
</feature>
<evidence type="ECO:0000256" key="2">
    <source>
        <dbReference type="ARBA" id="ARBA00022448"/>
    </source>
</evidence>
<proteinExistence type="inferred from homology"/>
<name>A0A2K9IY54_9BACI</name>
<dbReference type="PANTHER" id="PTHR43335">
    <property type="entry name" value="ABC TRANSPORTER, ATP-BINDING PROTEIN"/>
    <property type="match status" value="1"/>
</dbReference>
<dbReference type="RefSeq" id="WP_077701882.1">
    <property type="nucleotide sequence ID" value="NZ_CP018622.1"/>
</dbReference>
<dbReference type="KEGG" id="vpn:A21D_01588"/>
<dbReference type="InterPro" id="IPR003593">
    <property type="entry name" value="AAA+_ATPase"/>
</dbReference>
<dbReference type="Proteomes" id="UP000234237">
    <property type="component" value="Chromosome"/>
</dbReference>
<evidence type="ECO:0000313" key="9">
    <source>
        <dbReference type="Proteomes" id="UP001356080"/>
    </source>
</evidence>
<dbReference type="EC" id="3.6.3.-" evidence="6"/>